<evidence type="ECO:0000256" key="1">
    <source>
        <dbReference type="SAM" id="Phobius"/>
    </source>
</evidence>
<gene>
    <name evidence="2" type="ordered locus">SPA3452</name>
    <name evidence="3" type="ORF">GNB70_002308</name>
</gene>
<dbReference type="EMBL" id="DAASTS010000010">
    <property type="protein sequence ID" value="HAE6986624.1"/>
    <property type="molecule type" value="Genomic_DNA"/>
</dbReference>
<dbReference type="HOGENOM" id="CLU_094520_0_0_6"/>
<reference evidence="3" key="2">
    <citation type="journal article" date="2018" name="Genome Biol.">
        <title>SKESA: strategic k-mer extension for scrupulous assemblies.</title>
        <authorList>
            <person name="Souvorov A."/>
            <person name="Agarwala R."/>
            <person name="Lipman D.J."/>
        </authorList>
    </citation>
    <scope>NUCLEOTIDE SEQUENCE</scope>
    <source>
        <strain evidence="3">ATCC 9150</strain>
    </source>
</reference>
<reference evidence="2 4" key="1">
    <citation type="journal article" date="2004" name="Nat. Genet.">
        <title>Comparison of genome degradation in Paratyphi A and Typhi, human-restricted serovars of Salmonella enterica that cause typhoid.</title>
        <authorList>
            <person name="McClelland M."/>
            <person name="Sanderson K.E."/>
            <person name="Clifton S.W."/>
            <person name="Latreille P."/>
            <person name="Porwollik S."/>
            <person name="Sabo A."/>
            <person name="Meyer R."/>
            <person name="Bieri T."/>
            <person name="Ozersky P."/>
            <person name="McLellan M."/>
            <person name="Harkins C.R."/>
            <person name="Wang C."/>
            <person name="Nguyen C."/>
            <person name="Berghoff A."/>
            <person name="Elliott G."/>
            <person name="Kohlberg S."/>
            <person name="Strong C."/>
            <person name="Du F."/>
            <person name="Carter J."/>
            <person name="Kremizki C."/>
            <person name="Layman D."/>
            <person name="Leonard S."/>
            <person name="Sun H."/>
            <person name="Fulton L."/>
            <person name="Nash W."/>
            <person name="Miner T."/>
            <person name="Minx P."/>
            <person name="Delehaunty K."/>
            <person name="Fronick C."/>
            <person name="Magrini V."/>
            <person name="Nhan M."/>
            <person name="Warren W."/>
            <person name="Florea L."/>
            <person name="Spieth J."/>
            <person name="Wilson R.K."/>
        </authorList>
    </citation>
    <scope>NUCLEOTIDE SEQUENCE [LARGE SCALE GENOMIC DNA]</scope>
    <source>
        <strain evidence="2">ATCC 9150</strain>
        <strain evidence="4">ATCC 9150 / SARB42</strain>
    </source>
</reference>
<dbReference type="RefSeq" id="WP_000469191.1">
    <property type="nucleotide sequence ID" value="NC_006511.1"/>
</dbReference>
<keyword evidence="1" id="KW-1133">Transmembrane helix</keyword>
<feature type="transmembrane region" description="Helical" evidence="1">
    <location>
        <begin position="195"/>
        <end position="215"/>
    </location>
</feature>
<dbReference type="AlphaFoldDB" id="A0A0H2WUQ7"/>
<keyword evidence="1" id="KW-0472">Membrane</keyword>
<evidence type="ECO:0000313" key="4">
    <source>
        <dbReference type="Proteomes" id="UP000008185"/>
    </source>
</evidence>
<evidence type="ECO:0000313" key="2">
    <source>
        <dbReference type="EMBL" id="AAV79263.1"/>
    </source>
</evidence>
<dbReference type="EMBL" id="CP000026">
    <property type="protein sequence ID" value="AAV79263.1"/>
    <property type="molecule type" value="Genomic_DNA"/>
</dbReference>
<protein>
    <submittedName>
        <fullName evidence="2">Lipoprotein</fullName>
    </submittedName>
</protein>
<feature type="transmembrane region" description="Helical" evidence="1">
    <location>
        <begin position="12"/>
        <end position="32"/>
    </location>
</feature>
<accession>A0A0H2WUQ7</accession>
<dbReference type="Proteomes" id="UP000008185">
    <property type="component" value="Chromosome"/>
</dbReference>
<sequence length="217" mass="24242">MFHYGKCVVRTLFLLLVCCSLSGCLSFGLILATDKDGNRHQSTWKSDTVTALSLGKDSNGKTGWVFVGEHFDYLLTQGGDNVVALLKDATIRRDKMRVKDGVKFLIDTDKKEFTGEVNVTYAWVDEKDKLAAVGYGFICADGAVNCTLSVMDLKGTIHQKNKEQSVTQQLSFYHPFTVEFYQYQRSMSGAKFGRVLLPVTLALDIVTMPLQLLIFSR</sequence>
<dbReference type="PROSITE" id="PS51257">
    <property type="entry name" value="PROKAR_LIPOPROTEIN"/>
    <property type="match status" value="1"/>
</dbReference>
<keyword evidence="2" id="KW-0449">Lipoprotein</keyword>
<organism evidence="2 4">
    <name type="scientific">Salmonella paratyphi A (strain ATCC 9150 / SARB42)</name>
    <dbReference type="NCBI Taxonomy" id="295319"/>
    <lineage>
        <taxon>Bacteria</taxon>
        <taxon>Pseudomonadati</taxon>
        <taxon>Pseudomonadota</taxon>
        <taxon>Gammaproteobacteria</taxon>
        <taxon>Enterobacterales</taxon>
        <taxon>Enterobacteriaceae</taxon>
        <taxon>Salmonella</taxon>
    </lineage>
</organism>
<evidence type="ECO:0000313" key="3">
    <source>
        <dbReference type="EMBL" id="HAE6986624.1"/>
    </source>
</evidence>
<keyword evidence="1" id="KW-0812">Transmembrane</keyword>
<dbReference type="NCBIfam" id="NF007580">
    <property type="entry name" value="PRK10215.1"/>
    <property type="match status" value="1"/>
</dbReference>
<name>A0A0H2WUQ7_SALPA</name>
<proteinExistence type="predicted"/>
<reference evidence="3" key="3">
    <citation type="submission" date="2018-07" db="EMBL/GenBank/DDBJ databases">
        <authorList>
            <consortium name="NCBI Pathogen Detection Project"/>
        </authorList>
    </citation>
    <scope>NUCLEOTIDE SEQUENCE</scope>
    <source>
        <strain evidence="3">ATCC 9150</strain>
    </source>
</reference>
<dbReference type="KEGG" id="spt:SPA3452"/>